<gene>
    <name evidence="4" type="ORF">RDI58_018547</name>
</gene>
<dbReference type="InterPro" id="IPR006566">
    <property type="entry name" value="FBD"/>
</dbReference>
<keyword evidence="2" id="KW-0812">Transmembrane</keyword>
<sequence length="306" mass="34358">MDQSMNYILSGCPMLEELTLQLCYCHRRVVLLNSNLKTLKLDIRWFQPRIHVSCPTLLSFDMSGAVEVLDIANVASIAEGQNSEAMLLACSGTHFFSFFITSPGNFCVAVEQSTISNLQLQIPSSSIGFCDMAPTRNTELAEALSLLGESYHRNYFLRWIYTLCMTNFNCFIVLVAICVLCNNALSWIHLYEFDVGEYWSTVDVPVQCLIDHLKTVEVAGFVMEKQMIQFLEYLLGHSMVLQKMKIFAKKKTSGKAYETSNPNSLTSGKAHETSDPNSLTSDKAHEYKERLLNAPKASAAAAVFFY</sequence>
<dbReference type="PANTHER" id="PTHR31900">
    <property type="entry name" value="F-BOX/RNI SUPERFAMILY PROTEIN-RELATED"/>
    <property type="match status" value="1"/>
</dbReference>
<evidence type="ECO:0000313" key="5">
    <source>
        <dbReference type="Proteomes" id="UP001371456"/>
    </source>
</evidence>
<dbReference type="Proteomes" id="UP001371456">
    <property type="component" value="Unassembled WGS sequence"/>
</dbReference>
<proteinExistence type="predicted"/>
<evidence type="ECO:0000259" key="3">
    <source>
        <dbReference type="Pfam" id="PF08387"/>
    </source>
</evidence>
<evidence type="ECO:0000313" key="4">
    <source>
        <dbReference type="EMBL" id="KAK6785092.1"/>
    </source>
</evidence>
<name>A0AAN8THI6_SOLBU</name>
<reference evidence="4 5" key="1">
    <citation type="submission" date="2024-02" db="EMBL/GenBank/DDBJ databases">
        <title>de novo genome assembly of Solanum bulbocastanum strain 11H21.</title>
        <authorList>
            <person name="Hosaka A.J."/>
        </authorList>
    </citation>
    <scope>NUCLEOTIDE SEQUENCE [LARGE SCALE GENOMIC DNA]</scope>
    <source>
        <tissue evidence="4">Young leaves</tissue>
    </source>
</reference>
<comment type="caution">
    <text evidence="4">The sequence shown here is derived from an EMBL/GenBank/DDBJ whole genome shotgun (WGS) entry which is preliminary data.</text>
</comment>
<evidence type="ECO:0000256" key="1">
    <source>
        <dbReference type="SAM" id="MobiDB-lite"/>
    </source>
</evidence>
<dbReference type="PANTHER" id="PTHR31900:SF27">
    <property type="entry name" value="FBD DOMAIN-CONTAINING PROTEIN"/>
    <property type="match status" value="1"/>
</dbReference>
<accession>A0AAN8THI6</accession>
<protein>
    <recommendedName>
        <fullName evidence="3">FBD domain-containing protein</fullName>
    </recommendedName>
</protein>
<keyword evidence="2" id="KW-0472">Membrane</keyword>
<feature type="compositionally biased region" description="Polar residues" evidence="1">
    <location>
        <begin position="258"/>
        <end position="267"/>
    </location>
</feature>
<feature type="transmembrane region" description="Helical" evidence="2">
    <location>
        <begin position="159"/>
        <end position="181"/>
    </location>
</feature>
<dbReference type="Pfam" id="PF08387">
    <property type="entry name" value="FBD"/>
    <property type="match status" value="1"/>
</dbReference>
<feature type="domain" description="FBD" evidence="3">
    <location>
        <begin position="205"/>
        <end position="246"/>
    </location>
</feature>
<dbReference type="AlphaFoldDB" id="A0AAN8THI6"/>
<organism evidence="4 5">
    <name type="scientific">Solanum bulbocastanum</name>
    <name type="common">Wild potato</name>
    <dbReference type="NCBI Taxonomy" id="147425"/>
    <lineage>
        <taxon>Eukaryota</taxon>
        <taxon>Viridiplantae</taxon>
        <taxon>Streptophyta</taxon>
        <taxon>Embryophyta</taxon>
        <taxon>Tracheophyta</taxon>
        <taxon>Spermatophyta</taxon>
        <taxon>Magnoliopsida</taxon>
        <taxon>eudicotyledons</taxon>
        <taxon>Gunneridae</taxon>
        <taxon>Pentapetalae</taxon>
        <taxon>asterids</taxon>
        <taxon>lamiids</taxon>
        <taxon>Solanales</taxon>
        <taxon>Solanaceae</taxon>
        <taxon>Solanoideae</taxon>
        <taxon>Solaneae</taxon>
        <taxon>Solanum</taxon>
    </lineage>
</organism>
<dbReference type="EMBL" id="JBANQN010000007">
    <property type="protein sequence ID" value="KAK6785092.1"/>
    <property type="molecule type" value="Genomic_DNA"/>
</dbReference>
<evidence type="ECO:0000256" key="2">
    <source>
        <dbReference type="SAM" id="Phobius"/>
    </source>
</evidence>
<feature type="region of interest" description="Disordered" evidence="1">
    <location>
        <begin position="255"/>
        <end position="280"/>
    </location>
</feature>
<dbReference type="InterPro" id="IPR050232">
    <property type="entry name" value="FBL13/AtMIF1-like"/>
</dbReference>
<keyword evidence="5" id="KW-1185">Reference proteome</keyword>
<keyword evidence="2" id="KW-1133">Transmembrane helix</keyword>